<evidence type="ECO:0000256" key="2">
    <source>
        <dbReference type="ARBA" id="ARBA00006577"/>
    </source>
</evidence>
<dbReference type="GO" id="GO:0003755">
    <property type="term" value="F:peptidyl-prolyl cis-trans isomerase activity"/>
    <property type="evidence" value="ECO:0007669"/>
    <property type="project" value="UniProtKB-EC"/>
</dbReference>
<dbReference type="InterPro" id="IPR001179">
    <property type="entry name" value="PPIase_FKBP_dom"/>
</dbReference>
<feature type="domain" description="PPIase FKBP-type" evidence="7">
    <location>
        <begin position="64"/>
        <end position="151"/>
    </location>
</feature>
<evidence type="ECO:0000259" key="7">
    <source>
        <dbReference type="PROSITE" id="PS50059"/>
    </source>
</evidence>
<keyword evidence="9" id="KW-1185">Reference proteome</keyword>
<dbReference type="PANTHER" id="PTHR43811">
    <property type="entry name" value="FKBP-TYPE PEPTIDYL-PROLYL CIS-TRANS ISOMERASE FKPA"/>
    <property type="match status" value="1"/>
</dbReference>
<evidence type="ECO:0000256" key="3">
    <source>
        <dbReference type="ARBA" id="ARBA00023110"/>
    </source>
</evidence>
<dbReference type="RefSeq" id="WP_264282163.1">
    <property type="nucleotide sequence ID" value="NZ_CP107006.1"/>
</dbReference>
<comment type="similarity">
    <text evidence="2 6">Belongs to the FKBP-type PPIase family.</text>
</comment>
<dbReference type="Pfam" id="PF00254">
    <property type="entry name" value="FKBP_C"/>
    <property type="match status" value="1"/>
</dbReference>
<dbReference type="SUPFAM" id="SSF54534">
    <property type="entry name" value="FKBP-like"/>
    <property type="match status" value="1"/>
</dbReference>
<evidence type="ECO:0000256" key="6">
    <source>
        <dbReference type="RuleBase" id="RU003915"/>
    </source>
</evidence>
<evidence type="ECO:0000256" key="5">
    <source>
        <dbReference type="PROSITE-ProRule" id="PRU00277"/>
    </source>
</evidence>
<sequence length="152" mass="16379">MTALCACTKEETSQSQDGIVRAQEEDAIFETYFRLNNIDSVLRDPSGLMFRVHRTGGPETMKGSSVPTVIFTTKLVTGKIVQSSLGVPSMLDGRPLNQHIPGWQIGLSRIGKGGKMTLYIPSALAYGPAGISNVIPANAPLISEIELVDFKD</sequence>
<evidence type="ECO:0000313" key="9">
    <source>
        <dbReference type="Proteomes" id="UP001162741"/>
    </source>
</evidence>
<evidence type="ECO:0000256" key="1">
    <source>
        <dbReference type="ARBA" id="ARBA00000971"/>
    </source>
</evidence>
<name>A0ABY6J3J6_9BACT</name>
<evidence type="ECO:0000256" key="4">
    <source>
        <dbReference type="ARBA" id="ARBA00023235"/>
    </source>
</evidence>
<accession>A0ABY6J3J6</accession>
<dbReference type="PANTHER" id="PTHR43811:SF19">
    <property type="entry name" value="39 KDA FK506-BINDING NUCLEAR PROTEIN"/>
    <property type="match status" value="1"/>
</dbReference>
<keyword evidence="4 5" id="KW-0413">Isomerase</keyword>
<gene>
    <name evidence="8" type="ORF">MKQ68_03895</name>
</gene>
<dbReference type="Gene3D" id="3.10.50.40">
    <property type="match status" value="1"/>
</dbReference>
<evidence type="ECO:0000313" key="8">
    <source>
        <dbReference type="EMBL" id="UYQ94233.1"/>
    </source>
</evidence>
<proteinExistence type="inferred from homology"/>
<comment type="catalytic activity">
    <reaction evidence="1 5 6">
        <text>[protein]-peptidylproline (omega=180) = [protein]-peptidylproline (omega=0)</text>
        <dbReference type="Rhea" id="RHEA:16237"/>
        <dbReference type="Rhea" id="RHEA-COMP:10747"/>
        <dbReference type="Rhea" id="RHEA-COMP:10748"/>
        <dbReference type="ChEBI" id="CHEBI:83833"/>
        <dbReference type="ChEBI" id="CHEBI:83834"/>
        <dbReference type="EC" id="5.2.1.8"/>
    </reaction>
</comment>
<protein>
    <recommendedName>
        <fullName evidence="6">Peptidyl-prolyl cis-trans isomerase</fullName>
        <ecNumber evidence="6">5.2.1.8</ecNumber>
    </recommendedName>
</protein>
<dbReference type="PROSITE" id="PS50059">
    <property type="entry name" value="FKBP_PPIASE"/>
    <property type="match status" value="1"/>
</dbReference>
<organism evidence="8 9">
    <name type="scientific">Chitinophaga horti</name>
    <dbReference type="NCBI Taxonomy" id="2920382"/>
    <lineage>
        <taxon>Bacteria</taxon>
        <taxon>Pseudomonadati</taxon>
        <taxon>Bacteroidota</taxon>
        <taxon>Chitinophagia</taxon>
        <taxon>Chitinophagales</taxon>
        <taxon>Chitinophagaceae</taxon>
        <taxon>Chitinophaga</taxon>
    </lineage>
</organism>
<dbReference type="Proteomes" id="UP001162741">
    <property type="component" value="Chromosome"/>
</dbReference>
<dbReference type="EC" id="5.2.1.8" evidence="6"/>
<keyword evidence="3 5" id="KW-0697">Rotamase</keyword>
<dbReference type="InterPro" id="IPR046357">
    <property type="entry name" value="PPIase_dom_sf"/>
</dbReference>
<dbReference type="EMBL" id="CP107006">
    <property type="protein sequence ID" value="UYQ94233.1"/>
    <property type="molecule type" value="Genomic_DNA"/>
</dbReference>
<reference evidence="8" key="1">
    <citation type="submission" date="2022-10" db="EMBL/GenBank/DDBJ databases">
        <title>Chitinophaga sp. nov., isolated from soil.</title>
        <authorList>
            <person name="Jeon C.O."/>
        </authorList>
    </citation>
    <scope>NUCLEOTIDE SEQUENCE</scope>
    <source>
        <strain evidence="8">R8</strain>
    </source>
</reference>